<gene>
    <name evidence="1" type="ORF">Scaly_2774600</name>
</gene>
<name>A0AAW2IXZ5_9LAMI</name>
<dbReference type="PANTHER" id="PTHR24559">
    <property type="entry name" value="TRANSPOSON TY3-I GAG-POL POLYPROTEIN"/>
    <property type="match status" value="1"/>
</dbReference>
<evidence type="ECO:0000313" key="1">
    <source>
        <dbReference type="EMBL" id="KAL0287154.1"/>
    </source>
</evidence>
<reference evidence="1" key="1">
    <citation type="submission" date="2020-06" db="EMBL/GenBank/DDBJ databases">
        <authorList>
            <person name="Li T."/>
            <person name="Hu X."/>
            <person name="Zhang T."/>
            <person name="Song X."/>
            <person name="Zhang H."/>
            <person name="Dai N."/>
            <person name="Sheng W."/>
            <person name="Hou X."/>
            <person name="Wei L."/>
        </authorList>
    </citation>
    <scope>NUCLEOTIDE SEQUENCE</scope>
    <source>
        <strain evidence="1">KEN8</strain>
        <tissue evidence="1">Leaf</tissue>
    </source>
</reference>
<dbReference type="AlphaFoldDB" id="A0AAW2IXZ5"/>
<organism evidence="1">
    <name type="scientific">Sesamum calycinum</name>
    <dbReference type="NCBI Taxonomy" id="2727403"/>
    <lineage>
        <taxon>Eukaryota</taxon>
        <taxon>Viridiplantae</taxon>
        <taxon>Streptophyta</taxon>
        <taxon>Embryophyta</taxon>
        <taxon>Tracheophyta</taxon>
        <taxon>Spermatophyta</taxon>
        <taxon>Magnoliopsida</taxon>
        <taxon>eudicotyledons</taxon>
        <taxon>Gunneridae</taxon>
        <taxon>Pentapetalae</taxon>
        <taxon>asterids</taxon>
        <taxon>lamiids</taxon>
        <taxon>Lamiales</taxon>
        <taxon>Pedaliaceae</taxon>
        <taxon>Sesamum</taxon>
    </lineage>
</organism>
<sequence>MQLACQGKISLENDSAVTNAITIENKHFDGNNDLCNALHGGDTTSNEDILLKKEDSSNAHDCMSIITFTDEDLLLGSKSHNHLLFVAGYTPKLPCLWLPVRNENAVVPSQLHQCFKYCRNSIVKKVFGDNKPFIEAESHFADAKYYIEDTKKKTERVNNNYVAEGFSSTENHKREENLREFVFNSLSPHRKILHGIANRQSVFDSANHDIHASKSDDENDRKSVASSNYISNSAEEDIAQTYHITLIEDGEVEEKDIEDALVELEDSVKPPLMNGKKCVCMALQRNTRVRPKGEVNKLIEVGFIREVKYPMWISSIVSVRKKNGQIRLCIDFRDLNNACLKDDFLLSIVELMIDATTGNEALSFMDGSFGYNQIHMALDE</sequence>
<dbReference type="SUPFAM" id="SSF56672">
    <property type="entry name" value="DNA/RNA polymerases"/>
    <property type="match status" value="1"/>
</dbReference>
<dbReference type="InterPro" id="IPR043502">
    <property type="entry name" value="DNA/RNA_pol_sf"/>
</dbReference>
<proteinExistence type="predicted"/>
<dbReference type="InterPro" id="IPR043128">
    <property type="entry name" value="Rev_trsase/Diguanyl_cyclase"/>
</dbReference>
<dbReference type="Gene3D" id="3.30.70.270">
    <property type="match status" value="1"/>
</dbReference>
<reference evidence="1" key="2">
    <citation type="journal article" date="2024" name="Plant">
        <title>Genomic evolution and insights into agronomic trait innovations of Sesamum species.</title>
        <authorList>
            <person name="Miao H."/>
            <person name="Wang L."/>
            <person name="Qu L."/>
            <person name="Liu H."/>
            <person name="Sun Y."/>
            <person name="Le M."/>
            <person name="Wang Q."/>
            <person name="Wei S."/>
            <person name="Zheng Y."/>
            <person name="Lin W."/>
            <person name="Duan Y."/>
            <person name="Cao H."/>
            <person name="Xiong S."/>
            <person name="Wang X."/>
            <person name="Wei L."/>
            <person name="Li C."/>
            <person name="Ma Q."/>
            <person name="Ju M."/>
            <person name="Zhao R."/>
            <person name="Li G."/>
            <person name="Mu C."/>
            <person name="Tian Q."/>
            <person name="Mei H."/>
            <person name="Zhang T."/>
            <person name="Gao T."/>
            <person name="Zhang H."/>
        </authorList>
    </citation>
    <scope>NUCLEOTIDE SEQUENCE</scope>
    <source>
        <strain evidence="1">KEN8</strain>
    </source>
</reference>
<comment type="caution">
    <text evidence="1">The sequence shown here is derived from an EMBL/GenBank/DDBJ whole genome shotgun (WGS) entry which is preliminary data.</text>
</comment>
<accession>A0AAW2IXZ5</accession>
<dbReference type="EMBL" id="JACGWM010001835">
    <property type="protein sequence ID" value="KAL0287154.1"/>
    <property type="molecule type" value="Genomic_DNA"/>
</dbReference>
<evidence type="ECO:0008006" key="2">
    <source>
        <dbReference type="Google" id="ProtNLM"/>
    </source>
</evidence>
<protein>
    <recommendedName>
        <fullName evidence="2">Reverse transcriptase</fullName>
    </recommendedName>
</protein>
<dbReference type="Gene3D" id="3.10.10.10">
    <property type="entry name" value="HIV Type 1 Reverse Transcriptase, subunit A, domain 1"/>
    <property type="match status" value="1"/>
</dbReference>
<dbReference type="InterPro" id="IPR053134">
    <property type="entry name" value="RNA-dir_DNA_polymerase"/>
</dbReference>
<dbReference type="PANTHER" id="PTHR24559:SF439">
    <property type="entry name" value="RETROTRANSPOSON, UNCLASSIFIED-LIKE PROTEIN"/>
    <property type="match status" value="1"/>
</dbReference>